<organism evidence="1 2">
    <name type="scientific">Armillaria gallica</name>
    <name type="common">Bulbous honey fungus</name>
    <name type="synonym">Armillaria bulbosa</name>
    <dbReference type="NCBI Taxonomy" id="47427"/>
    <lineage>
        <taxon>Eukaryota</taxon>
        <taxon>Fungi</taxon>
        <taxon>Dikarya</taxon>
        <taxon>Basidiomycota</taxon>
        <taxon>Agaricomycotina</taxon>
        <taxon>Agaricomycetes</taxon>
        <taxon>Agaricomycetidae</taxon>
        <taxon>Agaricales</taxon>
        <taxon>Marasmiineae</taxon>
        <taxon>Physalacriaceae</taxon>
        <taxon>Armillaria</taxon>
    </lineage>
</organism>
<proteinExistence type="predicted"/>
<dbReference type="SUPFAM" id="SSF51735">
    <property type="entry name" value="NAD(P)-binding Rossmann-fold domains"/>
    <property type="match status" value="1"/>
</dbReference>
<evidence type="ECO:0000313" key="2">
    <source>
        <dbReference type="Proteomes" id="UP000217790"/>
    </source>
</evidence>
<gene>
    <name evidence="1" type="ORF">ARMGADRAFT_1098905</name>
</gene>
<evidence type="ECO:0000313" key="1">
    <source>
        <dbReference type="EMBL" id="PBK94232.1"/>
    </source>
</evidence>
<accession>A0A2H3DS01</accession>
<dbReference type="InterPro" id="IPR036291">
    <property type="entry name" value="NAD(P)-bd_dom_sf"/>
</dbReference>
<sequence>MIYVPTITQPPDKWTALHGNDCITRPRTTPVPLTYHISVVPKPFRGVKFDWYDASTFEGVFTADPNIDRIYLVAPAATSEVFPPMKPFIDLAVQKGVRRFVLLSATTMTDGYPLMGPKVHEYLLSLNVDYAVLRPSWFFENFSTQQLPSIKERNTIVGFVSAADIADVAVSALTDEKSHNADHIITGPELLSYDDVCPIFLLYIPPELIVLGRKITHTRITAEELKKRYLSFGLPEGFAGMLLSLYELKAKDDEEEIFNAKKVTGKRTLRSFVEANRDRF</sequence>
<dbReference type="Proteomes" id="UP000217790">
    <property type="component" value="Unassembled WGS sequence"/>
</dbReference>
<protein>
    <recommendedName>
        <fullName evidence="3">NAD(P)-binding protein</fullName>
    </recommendedName>
</protein>
<dbReference type="STRING" id="47427.A0A2H3DS01"/>
<dbReference type="EMBL" id="KZ293654">
    <property type="protein sequence ID" value="PBK94232.1"/>
    <property type="molecule type" value="Genomic_DNA"/>
</dbReference>
<dbReference type="InParanoid" id="A0A2H3DS01"/>
<dbReference type="InterPro" id="IPR051604">
    <property type="entry name" value="Ergot_Alk_Oxidoreductase"/>
</dbReference>
<dbReference type="OMA" id="WYDASTF"/>
<evidence type="ECO:0008006" key="3">
    <source>
        <dbReference type="Google" id="ProtNLM"/>
    </source>
</evidence>
<dbReference type="AlphaFoldDB" id="A0A2H3DS01"/>
<reference evidence="2" key="1">
    <citation type="journal article" date="2017" name="Nat. Ecol. Evol.">
        <title>Genome expansion and lineage-specific genetic innovations in the forest pathogenic fungi Armillaria.</title>
        <authorList>
            <person name="Sipos G."/>
            <person name="Prasanna A.N."/>
            <person name="Walter M.C."/>
            <person name="O'Connor E."/>
            <person name="Balint B."/>
            <person name="Krizsan K."/>
            <person name="Kiss B."/>
            <person name="Hess J."/>
            <person name="Varga T."/>
            <person name="Slot J."/>
            <person name="Riley R."/>
            <person name="Boka B."/>
            <person name="Rigling D."/>
            <person name="Barry K."/>
            <person name="Lee J."/>
            <person name="Mihaltcheva S."/>
            <person name="LaButti K."/>
            <person name="Lipzen A."/>
            <person name="Waldron R."/>
            <person name="Moloney N.M."/>
            <person name="Sperisen C."/>
            <person name="Kredics L."/>
            <person name="Vagvoelgyi C."/>
            <person name="Patrignani A."/>
            <person name="Fitzpatrick D."/>
            <person name="Nagy I."/>
            <person name="Doyle S."/>
            <person name="Anderson J.B."/>
            <person name="Grigoriev I.V."/>
            <person name="Gueldener U."/>
            <person name="Muensterkoetter M."/>
            <person name="Nagy L.G."/>
        </authorList>
    </citation>
    <scope>NUCLEOTIDE SEQUENCE [LARGE SCALE GENOMIC DNA]</scope>
    <source>
        <strain evidence="2">Ar21-2</strain>
    </source>
</reference>
<keyword evidence="2" id="KW-1185">Reference proteome</keyword>
<name>A0A2H3DS01_ARMGA</name>
<dbReference type="Gene3D" id="3.40.50.720">
    <property type="entry name" value="NAD(P)-binding Rossmann-like Domain"/>
    <property type="match status" value="1"/>
</dbReference>
<dbReference type="PANTHER" id="PTHR43162">
    <property type="match status" value="1"/>
</dbReference>
<dbReference type="PANTHER" id="PTHR43162:SF1">
    <property type="entry name" value="PRESTALK A DIFFERENTIATION PROTEIN A"/>
    <property type="match status" value="1"/>
</dbReference>
<dbReference type="OrthoDB" id="2894895at2759"/>